<evidence type="ECO:0000256" key="3">
    <source>
        <dbReference type="ARBA" id="ARBA00022801"/>
    </source>
</evidence>
<evidence type="ECO:0000313" key="9">
    <source>
        <dbReference type="Proteomes" id="UP001589890"/>
    </source>
</evidence>
<evidence type="ECO:0000259" key="6">
    <source>
        <dbReference type="Pfam" id="PF16874"/>
    </source>
</evidence>
<dbReference type="InterPro" id="IPR002252">
    <property type="entry name" value="Glyco_hydro_36"/>
</dbReference>
<dbReference type="RefSeq" id="WP_380053775.1">
    <property type="nucleotide sequence ID" value="NZ_JBHLTC010000037.1"/>
</dbReference>
<dbReference type="InterPro" id="IPR017853">
    <property type="entry name" value="GH"/>
</dbReference>
<feature type="domain" description="Glycosyl hydrolase family 36 C-terminal" evidence="6">
    <location>
        <begin position="617"/>
        <end position="707"/>
    </location>
</feature>
<evidence type="ECO:0000313" key="8">
    <source>
        <dbReference type="EMBL" id="MFC0628134.1"/>
    </source>
</evidence>
<keyword evidence="3 5" id="KW-0378">Hydrolase</keyword>
<dbReference type="EC" id="3.2.1.22" evidence="2 5"/>
<dbReference type="PIRSF" id="PIRSF005536">
    <property type="entry name" value="Agal"/>
    <property type="match status" value="1"/>
</dbReference>
<dbReference type="CDD" id="cd14791">
    <property type="entry name" value="GH36"/>
    <property type="match status" value="1"/>
</dbReference>
<dbReference type="InterPro" id="IPR031704">
    <property type="entry name" value="Glyco_hydro_36_N"/>
</dbReference>
<keyword evidence="4 5" id="KW-0326">Glycosidase</keyword>
<dbReference type="Pfam" id="PF16874">
    <property type="entry name" value="Glyco_hydro_36C"/>
    <property type="match status" value="1"/>
</dbReference>
<dbReference type="InterPro" id="IPR013780">
    <property type="entry name" value="Glyco_hydro_b"/>
</dbReference>
<dbReference type="Gene3D" id="2.70.98.60">
    <property type="entry name" value="alpha-galactosidase from lactobacil brevis"/>
    <property type="match status" value="1"/>
</dbReference>
<evidence type="ECO:0000256" key="5">
    <source>
        <dbReference type="PIRNR" id="PIRNR005536"/>
    </source>
</evidence>
<keyword evidence="9" id="KW-1185">Reference proteome</keyword>
<comment type="caution">
    <text evidence="8">The sequence shown here is derived from an EMBL/GenBank/DDBJ whole genome shotgun (WGS) entry which is preliminary data.</text>
</comment>
<protein>
    <recommendedName>
        <fullName evidence="2 5">Alpha-galactosidase</fullName>
        <ecNumber evidence="2 5">3.2.1.22</ecNumber>
    </recommendedName>
</protein>
<gene>
    <name evidence="8" type="ORF">ACFFGN_28960</name>
</gene>
<dbReference type="Proteomes" id="UP001589890">
    <property type="component" value="Unassembled WGS sequence"/>
</dbReference>
<dbReference type="PANTHER" id="PTHR43053">
    <property type="entry name" value="GLYCOSIDASE FAMILY 31"/>
    <property type="match status" value="1"/>
</dbReference>
<dbReference type="PRINTS" id="PR00743">
    <property type="entry name" value="GLHYDRLASE36"/>
</dbReference>
<dbReference type="SUPFAM" id="SSF51445">
    <property type="entry name" value="(Trans)glycosidases"/>
    <property type="match status" value="1"/>
</dbReference>
<dbReference type="InterPro" id="IPR050985">
    <property type="entry name" value="Alpha-glycosidase_related"/>
</dbReference>
<comment type="catalytic activity">
    <reaction evidence="1 5">
        <text>Hydrolysis of terminal, non-reducing alpha-D-galactose residues in alpha-D-galactosides, including galactose oligosaccharides, galactomannans and galactolipids.</text>
        <dbReference type="EC" id="3.2.1.22"/>
    </reaction>
</comment>
<dbReference type="InterPro" id="IPR038417">
    <property type="entry name" value="Alpga-gal_N_sf"/>
</dbReference>
<evidence type="ECO:0000256" key="1">
    <source>
        <dbReference type="ARBA" id="ARBA00001255"/>
    </source>
</evidence>
<accession>A0ABV6QU14</accession>
<dbReference type="Gene3D" id="2.60.40.1180">
    <property type="entry name" value="Golgi alpha-mannosidase II"/>
    <property type="match status" value="1"/>
</dbReference>
<dbReference type="Pfam" id="PF16875">
    <property type="entry name" value="Glyco_hydro_36N"/>
    <property type="match status" value="1"/>
</dbReference>
<dbReference type="InterPro" id="IPR013785">
    <property type="entry name" value="Aldolase_TIM"/>
</dbReference>
<dbReference type="PANTHER" id="PTHR43053:SF3">
    <property type="entry name" value="ALPHA-GALACTOSIDASE C-RELATED"/>
    <property type="match status" value="1"/>
</dbReference>
<evidence type="ECO:0000259" key="7">
    <source>
        <dbReference type="Pfam" id="PF16875"/>
    </source>
</evidence>
<dbReference type="GO" id="GO:0004557">
    <property type="term" value="F:alpha-galactosidase activity"/>
    <property type="evidence" value="ECO:0007669"/>
    <property type="project" value="UniProtKB-EC"/>
</dbReference>
<name>A0ABV6QU14_9ACTN</name>
<dbReference type="InterPro" id="IPR031705">
    <property type="entry name" value="Glyco_hydro_36_C"/>
</dbReference>
<proteinExistence type="inferred from homology"/>
<feature type="domain" description="Glycosyl hydrolase family 36 N-terminal" evidence="7">
    <location>
        <begin position="24"/>
        <end position="259"/>
    </location>
</feature>
<comment type="similarity">
    <text evidence="5">Belongs to the glycosyl hydrolase.</text>
</comment>
<reference evidence="8 9" key="1">
    <citation type="submission" date="2024-09" db="EMBL/GenBank/DDBJ databases">
        <authorList>
            <person name="Sun Q."/>
            <person name="Mori K."/>
        </authorList>
    </citation>
    <scope>NUCLEOTIDE SEQUENCE [LARGE SCALE GENOMIC DNA]</scope>
    <source>
        <strain evidence="8 9">CGMCC 1.15906</strain>
    </source>
</reference>
<sequence>MPKVVQLRSAGVSAIFDVTAAAPPRLLHWGADPGELDETALAAIAETADPPVLNSSMDRPRRFGLLPTEAEGWSGSPGIAGHLDGNHTTPRFALTSYDVTAGELLLRLDDAITGLELALRYRLDQYGVLTAGAEVHRPAGEGRFDLAELRILLPLPERAGEILDLTGKWCRERSPQRTPVRDGAHRRAVRRGRTGHDAALLTVVGTPGFGFRSGEVWATHVAWSGDQEYVVERLPEGAGVNRSVLGGGELLRAGEIRLAAGDTYRSPELVFAWSGQGLDGLSERLHAHVRAFAAHPASPRPVVLNTWEAVYFDHDLERLTALAERAAQIGVERFVLDDGWFAGRRGDHAGLGDWWVDADVWPKGLGPLVERVHGLGMQFGLWVEPEMVNLDSDLVREHPSWLLSPEAGVPVPWRNQYVLDVANPEASAYLLERLDALVTEYGIDFLKWDHNRDLHEAVDAGGPGVHRQTSALYALLDELIARHPSLEIESCASGGARVDLGILQRTHRVWASDCNDPVERQSIQRWTGLLLPPELVGGHVGPATAHTTHRSTDLSFRLATALFGHAGLEWDLTACSAEELEVLKAWTGLYRELRELLHGGTTVRADVLDPETLLSGVVAPDRSKAVYSWARLGTSSAAHSGRITLPGLDPSKVYQVRVRTEMGLPHRHEVAAPSWYTEGVTLPGAVLASLGLPFPTLAPAQATVIHLTAV</sequence>
<evidence type="ECO:0000256" key="2">
    <source>
        <dbReference type="ARBA" id="ARBA00012755"/>
    </source>
</evidence>
<organism evidence="8 9">
    <name type="scientific">Kribbella deserti</name>
    <dbReference type="NCBI Taxonomy" id="1926257"/>
    <lineage>
        <taxon>Bacteria</taxon>
        <taxon>Bacillati</taxon>
        <taxon>Actinomycetota</taxon>
        <taxon>Actinomycetes</taxon>
        <taxon>Propionibacteriales</taxon>
        <taxon>Kribbellaceae</taxon>
        <taxon>Kribbella</taxon>
    </lineage>
</organism>
<dbReference type="Gene3D" id="3.20.20.70">
    <property type="entry name" value="Aldolase class I"/>
    <property type="match status" value="1"/>
</dbReference>
<dbReference type="EMBL" id="JBHLTC010000037">
    <property type="protein sequence ID" value="MFC0628134.1"/>
    <property type="molecule type" value="Genomic_DNA"/>
</dbReference>
<dbReference type="Pfam" id="PF02065">
    <property type="entry name" value="Melibiase"/>
    <property type="match status" value="1"/>
</dbReference>
<evidence type="ECO:0000256" key="4">
    <source>
        <dbReference type="ARBA" id="ARBA00023295"/>
    </source>
</evidence>